<keyword evidence="2" id="KW-1185">Reference proteome</keyword>
<name>A0ABM8E4V5_9HYPH</name>
<evidence type="ECO:0000313" key="2">
    <source>
        <dbReference type="Proteomes" id="UP001317629"/>
    </source>
</evidence>
<dbReference type="Proteomes" id="UP001317629">
    <property type="component" value="Chromosome"/>
</dbReference>
<evidence type="ECO:0000313" key="1">
    <source>
        <dbReference type="EMBL" id="BDV33005.1"/>
    </source>
</evidence>
<gene>
    <name evidence="1" type="ORF">SS37A_05340</name>
</gene>
<accession>A0ABM8E4V5</accession>
<sequence>MIRTVLVGLWCGLVALASTYGGAYWQAHRTSTPAAADHPVKTETKKVKPISVPVISNGVLRGYVSVEFMFVMEASEGHGSGEVDPEGFLMDEAFRLIYSDTKIDFAKLEKMDIDSLTKQITANVNARLGNTRIKETLVKNLTFVPKDEIPR</sequence>
<proteinExistence type="predicted"/>
<dbReference type="EMBL" id="AP027142">
    <property type="protein sequence ID" value="BDV33005.1"/>
    <property type="molecule type" value="Genomic_DNA"/>
</dbReference>
<reference evidence="1 2" key="1">
    <citation type="journal article" date="2023" name="Int. J. Syst. Evol. Microbiol.">
        <title>Methylocystis iwaonis sp. nov., a type II methane-oxidizing bacterium from surface soil of a rice paddy field in Japan, and emended description of the genus Methylocystis (ex Whittenbury et al. 1970) Bowman et al. 1993.</title>
        <authorList>
            <person name="Kaise H."/>
            <person name="Sawadogo J.B."/>
            <person name="Alam M.S."/>
            <person name="Ueno C."/>
            <person name="Dianou D."/>
            <person name="Shinjo R."/>
            <person name="Asakawa S."/>
        </authorList>
    </citation>
    <scope>NUCLEOTIDE SEQUENCE [LARGE SCALE GENOMIC DNA]</scope>
    <source>
        <strain evidence="1 2">SS37A-Re</strain>
    </source>
</reference>
<evidence type="ECO:0008006" key="3">
    <source>
        <dbReference type="Google" id="ProtNLM"/>
    </source>
</evidence>
<organism evidence="1 2">
    <name type="scientific">Methylocystis iwaonis</name>
    <dbReference type="NCBI Taxonomy" id="2885079"/>
    <lineage>
        <taxon>Bacteria</taxon>
        <taxon>Pseudomonadati</taxon>
        <taxon>Pseudomonadota</taxon>
        <taxon>Alphaproteobacteria</taxon>
        <taxon>Hyphomicrobiales</taxon>
        <taxon>Methylocystaceae</taxon>
        <taxon>Methylocystis</taxon>
    </lineage>
</organism>
<dbReference type="RefSeq" id="WP_281930306.1">
    <property type="nucleotide sequence ID" value="NZ_AP027142.1"/>
</dbReference>
<protein>
    <recommendedName>
        <fullName evidence="3">Flagellar protein FliL</fullName>
    </recommendedName>
</protein>